<evidence type="ECO:0000313" key="3">
    <source>
        <dbReference type="EMBL" id="CAH2100400.1"/>
    </source>
</evidence>
<dbReference type="PROSITE" id="PS50878">
    <property type="entry name" value="RT_POL"/>
    <property type="match status" value="1"/>
</dbReference>
<sequence>MKGQTRQRVLAYDPATTRRQADPRPQGVKYATGRTDVSHQARCGVNVTGNDHQLKYQLKVYKNIKLCTWNVRGMITKGKKEIIDQEQTNYQLDILALTESHMRGSGFYETPCGHTIYYSGPENESRNGVALSVSDRVNKAVIGYNPVSDRIMTVKLNTKPCRMHLIVVYAPTSSSSEADIDTFYRLLEDTIKLVPNRDIMILLGDLNAKVGSTENEDHLREIVGRYGLGERNERGEMWLQFCVENSLTITNTCFQQHPRRLYTWVMPGDRARNQIDYIAISKRWRSSIRSVRTYPGADCGSDHRLLVATMRIKLKRLQCIDTSADINTNWTSVKNLLLTTRDEIRTRDKADNPNKEWITEETWKVIKQRKDLLKGNTDTERTQYRRLSARIQYLCRRDYNEYLNNICEDIERHSKTIHTSDLFLKIKNITRESKPKTWAVEDGAGNLLTEIDQVTERWRSYCEGLYADGHNQRSEDRLLIDPNNLEPEILESEIRCALCKLKNNKSAGRDKVYAEELKQIGNKGIKILLDLCNQVWRTGQWPNDWKESMLIPIHKKGSTRSCSNYRTVALTSHASKIMLYVINERLKTFLQWQIPEEQAGFVRGRGTREQIVNVRQLIEKSREFCRPILLCFIDYSKAFDCVRWDCLWKILLEMGVPEHLAVLITNLYKDGETVVRVNDAVSGPFGPEKGGGISIGGKKISNLRYADDTTLIASSEEELGELFSRVQYESEQVGLTVNRAKTKVLIVDRAGTLTRTGELSDLEFVSEFLYLGSLLTDQGGCEKEIRRRSQMAKSAMSKLTRIWQNRKISNKTKKQLVQTLVFSIFLYGSESWTVRSMERKKIDAFEMWCWRRMLRIPWTARRTNVSILQQLNIKTRLSSICYQRVLRYFGHIARRQPDSLDKLMVLGKVEGKRPSGRRPTRWSDQVTNLTGLQVTAALRKAEDRTDWRKFTKIVTQTLDQSGHDLQE</sequence>
<dbReference type="EMBL" id="CAKOGL010000022">
    <property type="protein sequence ID" value="CAH2100400.1"/>
    <property type="molecule type" value="Genomic_DNA"/>
</dbReference>
<dbReference type="PANTHER" id="PTHR47027">
    <property type="entry name" value="REVERSE TRANSCRIPTASE DOMAIN-CONTAINING PROTEIN"/>
    <property type="match status" value="1"/>
</dbReference>
<dbReference type="AlphaFoldDB" id="A0AAU9UU99"/>
<dbReference type="Gene3D" id="3.60.10.10">
    <property type="entry name" value="Endonuclease/exonuclease/phosphatase"/>
    <property type="match status" value="1"/>
</dbReference>
<dbReference type="InterPro" id="IPR043502">
    <property type="entry name" value="DNA/RNA_pol_sf"/>
</dbReference>
<accession>A0AAU9UU99</accession>
<dbReference type="GO" id="GO:0071897">
    <property type="term" value="P:DNA biosynthetic process"/>
    <property type="evidence" value="ECO:0007669"/>
    <property type="project" value="UniProtKB-ARBA"/>
</dbReference>
<dbReference type="CDD" id="cd09076">
    <property type="entry name" value="L1-EN"/>
    <property type="match status" value="1"/>
</dbReference>
<dbReference type="Pfam" id="PF03372">
    <property type="entry name" value="Exo_endo_phos"/>
    <property type="match status" value="1"/>
</dbReference>
<comment type="caution">
    <text evidence="3">The sequence shown here is derived from an EMBL/GenBank/DDBJ whole genome shotgun (WGS) entry which is preliminary data.</text>
</comment>
<dbReference type="Proteomes" id="UP001153954">
    <property type="component" value="Unassembled WGS sequence"/>
</dbReference>
<feature type="region of interest" description="Disordered" evidence="1">
    <location>
        <begin position="1"/>
        <end position="29"/>
    </location>
</feature>
<evidence type="ECO:0000259" key="2">
    <source>
        <dbReference type="PROSITE" id="PS50878"/>
    </source>
</evidence>
<dbReference type="InterPro" id="IPR036691">
    <property type="entry name" value="Endo/exonu/phosph_ase_sf"/>
</dbReference>
<protein>
    <recommendedName>
        <fullName evidence="2">Reverse transcriptase domain-containing protein</fullName>
    </recommendedName>
</protein>
<dbReference type="GO" id="GO:0003824">
    <property type="term" value="F:catalytic activity"/>
    <property type="evidence" value="ECO:0007669"/>
    <property type="project" value="InterPro"/>
</dbReference>
<dbReference type="InterPro" id="IPR000477">
    <property type="entry name" value="RT_dom"/>
</dbReference>
<proteinExistence type="predicted"/>
<feature type="domain" description="Reverse transcriptase" evidence="2">
    <location>
        <begin position="534"/>
        <end position="775"/>
    </location>
</feature>
<dbReference type="SUPFAM" id="SSF56672">
    <property type="entry name" value="DNA/RNA polymerases"/>
    <property type="match status" value="1"/>
</dbReference>
<organism evidence="3 4">
    <name type="scientific">Euphydryas editha</name>
    <name type="common">Edith's checkerspot</name>
    <dbReference type="NCBI Taxonomy" id="104508"/>
    <lineage>
        <taxon>Eukaryota</taxon>
        <taxon>Metazoa</taxon>
        <taxon>Ecdysozoa</taxon>
        <taxon>Arthropoda</taxon>
        <taxon>Hexapoda</taxon>
        <taxon>Insecta</taxon>
        <taxon>Pterygota</taxon>
        <taxon>Neoptera</taxon>
        <taxon>Endopterygota</taxon>
        <taxon>Lepidoptera</taxon>
        <taxon>Glossata</taxon>
        <taxon>Ditrysia</taxon>
        <taxon>Papilionoidea</taxon>
        <taxon>Nymphalidae</taxon>
        <taxon>Nymphalinae</taxon>
        <taxon>Euphydryas</taxon>
    </lineage>
</organism>
<dbReference type="Pfam" id="PF00078">
    <property type="entry name" value="RVT_1"/>
    <property type="match status" value="1"/>
</dbReference>
<reference evidence="3" key="1">
    <citation type="submission" date="2022-03" db="EMBL/GenBank/DDBJ databases">
        <authorList>
            <person name="Tunstrom K."/>
        </authorList>
    </citation>
    <scope>NUCLEOTIDE SEQUENCE</scope>
</reference>
<dbReference type="CDD" id="cd01650">
    <property type="entry name" value="RT_nLTR_like"/>
    <property type="match status" value="1"/>
</dbReference>
<evidence type="ECO:0000313" key="4">
    <source>
        <dbReference type="Proteomes" id="UP001153954"/>
    </source>
</evidence>
<dbReference type="SUPFAM" id="SSF56219">
    <property type="entry name" value="DNase I-like"/>
    <property type="match status" value="1"/>
</dbReference>
<gene>
    <name evidence="3" type="ORF">EEDITHA_LOCUS15268</name>
</gene>
<keyword evidence="4" id="KW-1185">Reference proteome</keyword>
<dbReference type="InterPro" id="IPR005135">
    <property type="entry name" value="Endo/exonuclease/phosphatase"/>
</dbReference>
<evidence type="ECO:0000256" key="1">
    <source>
        <dbReference type="SAM" id="MobiDB-lite"/>
    </source>
</evidence>
<name>A0AAU9UU99_EUPED</name>
<dbReference type="PANTHER" id="PTHR47027:SF8">
    <property type="entry name" value="RIBONUCLEASE H"/>
    <property type="match status" value="1"/>
</dbReference>